<dbReference type="GO" id="GO:0007165">
    <property type="term" value="P:signal transduction"/>
    <property type="evidence" value="ECO:0007669"/>
    <property type="project" value="UniProtKB-KW"/>
</dbReference>
<evidence type="ECO:0000256" key="4">
    <source>
        <dbReference type="ARBA" id="ARBA00023224"/>
    </source>
</evidence>
<dbReference type="SMART" id="SM00283">
    <property type="entry name" value="MA"/>
    <property type="match status" value="1"/>
</dbReference>
<evidence type="ECO:0000256" key="5">
    <source>
        <dbReference type="ARBA" id="ARBA00029447"/>
    </source>
</evidence>
<dbReference type="GO" id="GO:0005886">
    <property type="term" value="C:plasma membrane"/>
    <property type="evidence" value="ECO:0007669"/>
    <property type="project" value="UniProtKB-SubCell"/>
</dbReference>
<evidence type="ECO:0000313" key="11">
    <source>
        <dbReference type="EMBL" id="PLT46857.1"/>
    </source>
</evidence>
<evidence type="ECO:0000256" key="7">
    <source>
        <dbReference type="SAM" id="MobiDB-lite"/>
    </source>
</evidence>
<comment type="similarity">
    <text evidence="5">Belongs to the methyl-accepting chemotaxis (MCP) protein family.</text>
</comment>
<dbReference type="OrthoDB" id="9760371at2"/>
<dbReference type="CDD" id="cd06225">
    <property type="entry name" value="HAMP"/>
    <property type="match status" value="1"/>
</dbReference>
<feature type="region of interest" description="Disordered" evidence="7">
    <location>
        <begin position="1"/>
        <end position="43"/>
    </location>
</feature>
<dbReference type="SMART" id="SM00304">
    <property type="entry name" value="HAMP"/>
    <property type="match status" value="1"/>
</dbReference>
<dbReference type="InterPro" id="IPR004089">
    <property type="entry name" value="MCPsignal_dom"/>
</dbReference>
<dbReference type="PROSITE" id="PS50885">
    <property type="entry name" value="HAMP"/>
    <property type="match status" value="1"/>
</dbReference>
<keyword evidence="4 6" id="KW-0807">Transducer</keyword>
<protein>
    <submittedName>
        <fullName evidence="11">Methyl-accepting chemotaxis protein</fullName>
    </submittedName>
</protein>
<keyword evidence="3 8" id="KW-0472">Membrane</keyword>
<evidence type="ECO:0000313" key="12">
    <source>
        <dbReference type="Proteomes" id="UP000234789"/>
    </source>
</evidence>
<name>A0A2N5N925_9BACL</name>
<feature type="transmembrane region" description="Helical" evidence="8">
    <location>
        <begin position="54"/>
        <end position="74"/>
    </location>
</feature>
<feature type="compositionally biased region" description="Basic and acidic residues" evidence="7">
    <location>
        <begin position="7"/>
        <end position="32"/>
    </location>
</feature>
<dbReference type="PANTHER" id="PTHR32089">
    <property type="entry name" value="METHYL-ACCEPTING CHEMOTAXIS PROTEIN MCPB"/>
    <property type="match status" value="1"/>
</dbReference>
<sequence>MRNGWKSRWERARSKIKPDDGREQIGEAERHQAVAGRPPSVSPPRRTLSIGLKLFLTVFASILICVLAMGQLSYSISKSIIEQQATDSSSRTLKQLAEKLELVFGKFNDIAVQFVSDTTLQNMIGSTLYASSETALANAQRELNNKIQSMVIGMSGVENLNLIPLRESLGSKVLGTGSLDKAKLEQLDWYQAAVKTENKSIWIPTQTAGFQDGGKPTIGLARALREPGGTDAVYLLLVEIQDSALQDQLKGAELGEGSGISIVDETDRVLLDSSGREAIGKQARVKVAAEAAARPSGSLVKEEEGGKALAIYDRLPSNGWVLTGVVPVGLLVQEADAIYRMTFLVSAAAALLAALIGLFVMRLVGRPLQRLRSLMQRGREGDLTVRAQPRSTDVIGQTETSFNDMMAQITELVQQARSGSVQVLSTAGELGGASRRTAEAAREIATASEEIAGGATSLAADAERGSDLTADMSLGMEQLRRSNSQMGETAALVEASSRRGTECMTQLVEKTALTESATSSLAAQVESLQESTRSIRQIMDVLGGVAKQTNILSLNASIEAARAGAAGKGFMVVAAEIRQLAEQSRQSIALVETITGRIQQQMAQTAASIGEAKPMFQEQIQSVKETSQIFLEVQGRMGEFTESLDRVSESVRLLDDVHAQLSEAMSSVSAVSQQASATSEEVASLTQEQQGVSQGLVELSARLEGVSQSLQAALERFRTE</sequence>
<dbReference type="Pfam" id="PF00015">
    <property type="entry name" value="MCPsignal"/>
    <property type="match status" value="1"/>
</dbReference>
<dbReference type="PANTHER" id="PTHR32089:SF114">
    <property type="entry name" value="METHYL-ACCEPTING CHEMOTAXIS PROTEIN MCPB"/>
    <property type="match status" value="1"/>
</dbReference>
<feature type="domain" description="HAMP" evidence="10">
    <location>
        <begin position="362"/>
        <end position="414"/>
    </location>
</feature>
<proteinExistence type="inferred from homology"/>
<comment type="subcellular location">
    <subcellularLocation>
        <location evidence="1">Cell membrane</location>
    </subcellularLocation>
</comment>
<accession>A0A2N5N925</accession>
<comment type="caution">
    <text evidence="11">The sequence shown here is derived from an EMBL/GenBank/DDBJ whole genome shotgun (WGS) entry which is preliminary data.</text>
</comment>
<feature type="transmembrane region" description="Helical" evidence="8">
    <location>
        <begin position="343"/>
        <end position="365"/>
    </location>
</feature>
<dbReference type="EMBL" id="NFEZ01000003">
    <property type="protein sequence ID" value="PLT46857.1"/>
    <property type="molecule type" value="Genomic_DNA"/>
</dbReference>
<organism evidence="11 12">
    <name type="scientific">Paenibacillus pasadenensis</name>
    <dbReference type="NCBI Taxonomy" id="217090"/>
    <lineage>
        <taxon>Bacteria</taxon>
        <taxon>Bacillati</taxon>
        <taxon>Bacillota</taxon>
        <taxon>Bacilli</taxon>
        <taxon>Bacillales</taxon>
        <taxon>Paenibacillaceae</taxon>
        <taxon>Paenibacillus</taxon>
    </lineage>
</organism>
<evidence type="ECO:0000256" key="8">
    <source>
        <dbReference type="SAM" id="Phobius"/>
    </source>
</evidence>
<keyword evidence="8" id="KW-1133">Transmembrane helix</keyword>
<feature type="domain" description="Methyl-accepting transducer" evidence="9">
    <location>
        <begin position="433"/>
        <end position="683"/>
    </location>
</feature>
<dbReference type="InterPro" id="IPR003660">
    <property type="entry name" value="HAMP_dom"/>
</dbReference>
<gene>
    <name evidence="11" type="ORF">B8V81_1081</name>
</gene>
<dbReference type="Gene3D" id="6.10.340.10">
    <property type="match status" value="1"/>
</dbReference>
<evidence type="ECO:0000259" key="9">
    <source>
        <dbReference type="PROSITE" id="PS50111"/>
    </source>
</evidence>
<dbReference type="Pfam" id="PF00672">
    <property type="entry name" value="HAMP"/>
    <property type="match status" value="1"/>
</dbReference>
<keyword evidence="12" id="KW-1185">Reference proteome</keyword>
<dbReference type="SUPFAM" id="SSF58104">
    <property type="entry name" value="Methyl-accepting chemotaxis protein (MCP) signaling domain"/>
    <property type="match status" value="1"/>
</dbReference>
<evidence type="ECO:0000259" key="10">
    <source>
        <dbReference type="PROSITE" id="PS50885"/>
    </source>
</evidence>
<keyword evidence="8" id="KW-0812">Transmembrane</keyword>
<dbReference type="Proteomes" id="UP000234789">
    <property type="component" value="Unassembled WGS sequence"/>
</dbReference>
<dbReference type="PROSITE" id="PS50111">
    <property type="entry name" value="CHEMOTAXIS_TRANSDUC_2"/>
    <property type="match status" value="1"/>
</dbReference>
<keyword evidence="2" id="KW-1003">Cell membrane</keyword>
<reference evidence="11 12" key="1">
    <citation type="submission" date="2017-05" db="EMBL/GenBank/DDBJ databases">
        <title>Functional genome analysis of Paenibacillus pasadenensis strain R16: insights on endophytic life style and antifungal activity.</title>
        <authorList>
            <person name="Passera A."/>
            <person name="Marcolungo L."/>
            <person name="Casati P."/>
            <person name="Brasca M."/>
            <person name="Quaglino F."/>
            <person name="Delledonne M."/>
        </authorList>
    </citation>
    <scope>NUCLEOTIDE SEQUENCE [LARGE SCALE GENOMIC DNA]</scope>
    <source>
        <strain evidence="11 12">R16</strain>
    </source>
</reference>
<dbReference type="CDD" id="cd18774">
    <property type="entry name" value="PDC2_HK_sensor"/>
    <property type="match status" value="1"/>
</dbReference>
<dbReference type="AlphaFoldDB" id="A0A2N5N925"/>
<dbReference type="RefSeq" id="WP_028597560.1">
    <property type="nucleotide sequence ID" value="NZ_BIMM01000001.1"/>
</dbReference>
<evidence type="ECO:0000256" key="3">
    <source>
        <dbReference type="ARBA" id="ARBA00023136"/>
    </source>
</evidence>
<evidence type="ECO:0000256" key="1">
    <source>
        <dbReference type="ARBA" id="ARBA00004236"/>
    </source>
</evidence>
<evidence type="ECO:0000256" key="2">
    <source>
        <dbReference type="ARBA" id="ARBA00022475"/>
    </source>
</evidence>
<evidence type="ECO:0000256" key="6">
    <source>
        <dbReference type="PROSITE-ProRule" id="PRU00284"/>
    </source>
</evidence>
<dbReference type="Gene3D" id="1.10.287.950">
    <property type="entry name" value="Methyl-accepting chemotaxis protein"/>
    <property type="match status" value="1"/>
</dbReference>